<evidence type="ECO:0000313" key="9">
    <source>
        <dbReference type="Proteomes" id="UP001218423"/>
    </source>
</evidence>
<sequence>MTVSINTKLGLNRNSVTRIWLEGFKLEREGIRPSMSYSMRHDRETKSFIVVMQQGGVNDPHAIKSGTVSRRKIRGEEGKYLPLIEIASHEFKKAFGDYPVRIVITGLRITISIARAAKDLMERILRFKSRIARGEPLRTISQFHGGGVMDLAVHCGLAKHKIASYVRLAFELEPRYIDSSLRNNPELWREDSAIFEGSIENFNPTGCSVPQCEILIAGMPCTAHSLAGRAKKQPEHAEDDEKAGHMLIYFLMGALASNPAMILLENVKQLQTSPSMSIIRNVLRSRHYRLSEAVINGNDFGSLEGRERLYMVAVSEGMPEPNLTFVTGEKSMPASVGVLLDEDGGEGYLDMNYLLKKEIRDLQKGSNFKAMLVEPTATSLPVMCKGYSKVRSGEPYLAHPDRTLRGVARKFTAKEHARIKTIPESLVDGLSETIAHEILGQSVIFEVVRCLMGHLAKQWLTWLGWSERARCQDHAMAA</sequence>
<dbReference type="EMBL" id="CP120943">
    <property type="protein sequence ID" value="WFG00205.1"/>
    <property type="molecule type" value="Genomic_DNA"/>
</dbReference>
<dbReference type="RefSeq" id="WP_128341294.1">
    <property type="nucleotide sequence ID" value="NZ_CAWOMG010000111.1"/>
</dbReference>
<accession>A0AAJ6CT61</accession>
<protein>
    <recommendedName>
        <fullName evidence="1">DNA (cytosine-5-)-methyltransferase</fullName>
        <ecNumber evidence="1">2.1.1.37</ecNumber>
    </recommendedName>
</protein>
<dbReference type="InterPro" id="IPR050750">
    <property type="entry name" value="C5-MTase"/>
</dbReference>
<dbReference type="PANTHER" id="PTHR46098">
    <property type="entry name" value="TRNA (CYTOSINE(38)-C(5))-METHYLTRANSFERASE"/>
    <property type="match status" value="1"/>
</dbReference>
<dbReference type="SUPFAM" id="SSF53335">
    <property type="entry name" value="S-adenosyl-L-methionine-dependent methyltransferases"/>
    <property type="match status" value="1"/>
</dbReference>
<dbReference type="REBASE" id="702672">
    <property type="entry name" value="M.Aca1520ORF22180P"/>
</dbReference>
<dbReference type="GO" id="GO:0032259">
    <property type="term" value="P:methylation"/>
    <property type="evidence" value="ECO:0007669"/>
    <property type="project" value="UniProtKB-KW"/>
</dbReference>
<evidence type="ECO:0000256" key="4">
    <source>
        <dbReference type="ARBA" id="ARBA00022691"/>
    </source>
</evidence>
<keyword evidence="4 7" id="KW-0949">S-adenosyl-L-methionine</keyword>
<dbReference type="PANTHER" id="PTHR46098:SF1">
    <property type="entry name" value="TRNA (CYTOSINE(38)-C(5))-METHYLTRANSFERASE"/>
    <property type="match status" value="1"/>
</dbReference>
<keyword evidence="8" id="KW-0614">Plasmid</keyword>
<dbReference type="Proteomes" id="UP001218423">
    <property type="component" value="Plasmid pAC1520"/>
</dbReference>
<keyword evidence="2 7" id="KW-0489">Methyltransferase</keyword>
<feature type="active site" evidence="7">
    <location>
        <position position="221"/>
    </location>
</feature>
<comment type="catalytic activity">
    <reaction evidence="6">
        <text>a 2'-deoxycytidine in DNA + S-adenosyl-L-methionine = a 5-methyl-2'-deoxycytidine in DNA + S-adenosyl-L-homocysteine + H(+)</text>
        <dbReference type="Rhea" id="RHEA:13681"/>
        <dbReference type="Rhea" id="RHEA-COMP:11369"/>
        <dbReference type="Rhea" id="RHEA-COMP:11370"/>
        <dbReference type="ChEBI" id="CHEBI:15378"/>
        <dbReference type="ChEBI" id="CHEBI:57856"/>
        <dbReference type="ChEBI" id="CHEBI:59789"/>
        <dbReference type="ChEBI" id="CHEBI:85452"/>
        <dbReference type="ChEBI" id="CHEBI:85454"/>
        <dbReference type="EC" id="2.1.1.37"/>
    </reaction>
</comment>
<dbReference type="PROSITE" id="PS51679">
    <property type="entry name" value="SAM_MT_C5"/>
    <property type="match status" value="1"/>
</dbReference>
<evidence type="ECO:0000256" key="2">
    <source>
        <dbReference type="ARBA" id="ARBA00022603"/>
    </source>
</evidence>
<reference evidence="8" key="1">
    <citation type="submission" date="2023-03" db="EMBL/GenBank/DDBJ databases">
        <title>Aeromonas caviae strain AC1520.</title>
        <authorList>
            <person name="Xie T."/>
            <person name="Zhang Q."/>
            <person name="Deng J."/>
            <person name="Li X."/>
        </authorList>
    </citation>
    <scope>NUCLEOTIDE SEQUENCE</scope>
    <source>
        <strain evidence="8">AC1520</strain>
        <plasmid evidence="8">pAC1520</plasmid>
    </source>
</reference>
<evidence type="ECO:0000256" key="1">
    <source>
        <dbReference type="ARBA" id="ARBA00011975"/>
    </source>
</evidence>
<dbReference type="InterPro" id="IPR029063">
    <property type="entry name" value="SAM-dependent_MTases_sf"/>
</dbReference>
<name>A0AAJ6CT61_AERCA</name>
<organism evidence="8 9">
    <name type="scientific">Aeromonas caviae</name>
    <name type="common">Aeromonas punctata</name>
    <dbReference type="NCBI Taxonomy" id="648"/>
    <lineage>
        <taxon>Bacteria</taxon>
        <taxon>Pseudomonadati</taxon>
        <taxon>Pseudomonadota</taxon>
        <taxon>Gammaproteobacteria</taxon>
        <taxon>Aeromonadales</taxon>
        <taxon>Aeromonadaceae</taxon>
        <taxon>Aeromonas</taxon>
    </lineage>
</organism>
<evidence type="ECO:0000256" key="6">
    <source>
        <dbReference type="ARBA" id="ARBA00047422"/>
    </source>
</evidence>
<evidence type="ECO:0000313" key="8">
    <source>
        <dbReference type="EMBL" id="WFG00205.1"/>
    </source>
</evidence>
<comment type="similarity">
    <text evidence="7">Belongs to the class I-like SAM-binding methyltransferase superfamily. C5-methyltransferase family.</text>
</comment>
<dbReference type="InterPro" id="IPR001525">
    <property type="entry name" value="C5_MeTfrase"/>
</dbReference>
<dbReference type="EC" id="2.1.1.37" evidence="1"/>
<dbReference type="Pfam" id="PF00145">
    <property type="entry name" value="DNA_methylase"/>
    <property type="match status" value="1"/>
</dbReference>
<proteinExistence type="inferred from homology"/>
<evidence type="ECO:0000256" key="3">
    <source>
        <dbReference type="ARBA" id="ARBA00022679"/>
    </source>
</evidence>
<dbReference type="Gene3D" id="3.40.50.150">
    <property type="entry name" value="Vaccinia Virus protein VP39"/>
    <property type="match status" value="1"/>
</dbReference>
<dbReference type="GO" id="GO:0009307">
    <property type="term" value="P:DNA restriction-modification system"/>
    <property type="evidence" value="ECO:0007669"/>
    <property type="project" value="UniProtKB-KW"/>
</dbReference>
<evidence type="ECO:0000256" key="7">
    <source>
        <dbReference type="PROSITE-ProRule" id="PRU01016"/>
    </source>
</evidence>
<geneLocation type="plasmid" evidence="8 9">
    <name>pAC1520</name>
</geneLocation>
<dbReference type="PRINTS" id="PR00105">
    <property type="entry name" value="C5METTRFRASE"/>
</dbReference>
<evidence type="ECO:0000256" key="5">
    <source>
        <dbReference type="ARBA" id="ARBA00022747"/>
    </source>
</evidence>
<dbReference type="GO" id="GO:0003886">
    <property type="term" value="F:DNA (cytosine-5-)-methyltransferase activity"/>
    <property type="evidence" value="ECO:0007669"/>
    <property type="project" value="UniProtKB-EC"/>
</dbReference>
<keyword evidence="5" id="KW-0680">Restriction system</keyword>
<keyword evidence="3 7" id="KW-0808">Transferase</keyword>
<dbReference type="AlphaFoldDB" id="A0AAJ6CT61"/>
<gene>
    <name evidence="8" type="ORF">P5S46_22180</name>
</gene>